<comment type="cofactor">
    <cofactor evidence="1">
        <name>Mg(2+)</name>
        <dbReference type="ChEBI" id="CHEBI:18420"/>
    </cofactor>
</comment>
<evidence type="ECO:0000256" key="7">
    <source>
        <dbReference type="ARBA" id="ARBA00022741"/>
    </source>
</evidence>
<dbReference type="Gene3D" id="1.10.510.10">
    <property type="entry name" value="Transferase(Phosphotransferase) domain 1"/>
    <property type="match status" value="1"/>
</dbReference>
<comment type="catalytic activity">
    <reaction evidence="13">
        <text>L-seryl-[protein] + ATP = O-phospho-L-seryl-[protein] + ADP + H(+)</text>
        <dbReference type="Rhea" id="RHEA:17989"/>
        <dbReference type="Rhea" id="RHEA-COMP:9863"/>
        <dbReference type="Rhea" id="RHEA-COMP:11604"/>
        <dbReference type="ChEBI" id="CHEBI:15378"/>
        <dbReference type="ChEBI" id="CHEBI:29999"/>
        <dbReference type="ChEBI" id="CHEBI:30616"/>
        <dbReference type="ChEBI" id="CHEBI:83421"/>
        <dbReference type="ChEBI" id="CHEBI:456216"/>
        <dbReference type="EC" id="2.7.11.1"/>
    </reaction>
</comment>
<dbReference type="SUPFAM" id="SSF56112">
    <property type="entry name" value="Protein kinase-like (PK-like)"/>
    <property type="match status" value="1"/>
</dbReference>
<dbReference type="PROSITE" id="PS50011">
    <property type="entry name" value="PROTEIN_KINASE_DOM"/>
    <property type="match status" value="1"/>
</dbReference>
<evidence type="ECO:0000256" key="14">
    <source>
        <dbReference type="PROSITE-ProRule" id="PRU10141"/>
    </source>
</evidence>
<dbReference type="GO" id="GO:0004674">
    <property type="term" value="F:protein serine/threonine kinase activity"/>
    <property type="evidence" value="ECO:0007669"/>
    <property type="project" value="UniProtKB-KW"/>
</dbReference>
<dbReference type="PROSITE" id="PS00107">
    <property type="entry name" value="PROTEIN_KINASE_ATP"/>
    <property type="match status" value="1"/>
</dbReference>
<dbReference type="AlphaFoldDB" id="A0A6V1U2B4"/>
<dbReference type="GO" id="GO:0046872">
    <property type="term" value="F:metal ion binding"/>
    <property type="evidence" value="ECO:0007669"/>
    <property type="project" value="UniProtKB-KW"/>
</dbReference>
<dbReference type="InterPro" id="IPR011009">
    <property type="entry name" value="Kinase-like_dom_sf"/>
</dbReference>
<evidence type="ECO:0000259" key="16">
    <source>
        <dbReference type="PROSITE" id="PS50011"/>
    </source>
</evidence>
<evidence type="ECO:0000256" key="5">
    <source>
        <dbReference type="ARBA" id="ARBA00022723"/>
    </source>
</evidence>
<organism evidence="17">
    <name type="scientific">Heterosigma akashiwo</name>
    <name type="common">Chromophytic alga</name>
    <name type="synonym">Heterosigma carterae</name>
    <dbReference type="NCBI Taxonomy" id="2829"/>
    <lineage>
        <taxon>Eukaryota</taxon>
        <taxon>Sar</taxon>
        <taxon>Stramenopiles</taxon>
        <taxon>Ochrophyta</taxon>
        <taxon>Raphidophyceae</taxon>
        <taxon>Chattonellales</taxon>
        <taxon>Chattonellaceae</taxon>
        <taxon>Heterosigma</taxon>
    </lineage>
</organism>
<dbReference type="FunFam" id="1.10.510.10:FF:000026">
    <property type="entry name" value="Calcium/calmodulin-dependent protein kinase type 1"/>
    <property type="match status" value="1"/>
</dbReference>
<evidence type="ECO:0000256" key="10">
    <source>
        <dbReference type="ARBA" id="ARBA00022840"/>
    </source>
</evidence>
<keyword evidence="4" id="KW-0808">Transferase</keyword>
<proteinExistence type="inferred from homology"/>
<evidence type="ECO:0000256" key="15">
    <source>
        <dbReference type="RuleBase" id="RU000304"/>
    </source>
</evidence>
<keyword evidence="9" id="KW-0106">Calcium</keyword>
<dbReference type="EMBL" id="HBIU01042460">
    <property type="protein sequence ID" value="CAE0640413.1"/>
    <property type="molecule type" value="Transcribed_RNA"/>
</dbReference>
<sequence>MGCSNSKNSGTKSGTLNIDVENDHSFENMYKLQRELGSGSFSTVREGINKQTNERFAVKIVKRMDLPLEDEEALIEEVTILRGISHPNIIKLFDFFEEKHFYYLVTELMQGGELFDRIVKKTFYNEKEARDLVKILLSAVKYCHDNDIVHRDLKPENLLLSSAEDDASIKIADFGFARLLRGNTLTTQCGTPGYVAPEILNGVPYGKSVDMWSCGVITYILLGGYPPFHDEKQSNLFAKIRSGSYEFHPEYWQNVSKDAQDLIKKMLTVDIAQRITAEAACNHPWVQADADVLAKRGLDGNLTELRRFNARRKFRSGVKAIVAANRMASIVQAAK</sequence>
<evidence type="ECO:0000256" key="8">
    <source>
        <dbReference type="ARBA" id="ARBA00022777"/>
    </source>
</evidence>
<dbReference type="PROSITE" id="PS00108">
    <property type="entry name" value="PROTEIN_KINASE_ST"/>
    <property type="match status" value="1"/>
</dbReference>
<dbReference type="EC" id="2.7.11.1" evidence="2"/>
<evidence type="ECO:0000256" key="11">
    <source>
        <dbReference type="ARBA" id="ARBA00024334"/>
    </source>
</evidence>
<evidence type="ECO:0000256" key="2">
    <source>
        <dbReference type="ARBA" id="ARBA00012513"/>
    </source>
</evidence>
<dbReference type="Gene3D" id="3.30.200.20">
    <property type="entry name" value="Phosphorylase Kinase, domain 1"/>
    <property type="match status" value="1"/>
</dbReference>
<keyword evidence="6" id="KW-0677">Repeat</keyword>
<evidence type="ECO:0000256" key="12">
    <source>
        <dbReference type="ARBA" id="ARBA00047899"/>
    </source>
</evidence>
<keyword evidence="7 14" id="KW-0547">Nucleotide-binding</keyword>
<dbReference type="GO" id="GO:0005524">
    <property type="term" value="F:ATP binding"/>
    <property type="evidence" value="ECO:0007669"/>
    <property type="project" value="UniProtKB-UniRule"/>
</dbReference>
<dbReference type="PANTHER" id="PTHR24347">
    <property type="entry name" value="SERINE/THREONINE-PROTEIN KINASE"/>
    <property type="match status" value="1"/>
</dbReference>
<dbReference type="InterPro" id="IPR008271">
    <property type="entry name" value="Ser/Thr_kinase_AS"/>
</dbReference>
<dbReference type="CDD" id="cd05117">
    <property type="entry name" value="STKc_CAMK"/>
    <property type="match status" value="1"/>
</dbReference>
<feature type="domain" description="Protein kinase" evidence="16">
    <location>
        <begin position="30"/>
        <end position="286"/>
    </location>
</feature>
<dbReference type="EMBL" id="HBIU01042458">
    <property type="protein sequence ID" value="CAE0640411.1"/>
    <property type="molecule type" value="Transcribed_RNA"/>
</dbReference>
<dbReference type="InterPro" id="IPR000719">
    <property type="entry name" value="Prot_kinase_dom"/>
</dbReference>
<dbReference type="FunFam" id="3.30.200.20:FF:000315">
    <property type="entry name" value="Calcium-dependent protein kinase 3"/>
    <property type="match status" value="1"/>
</dbReference>
<accession>A0A6V1U2B4</accession>
<comment type="catalytic activity">
    <reaction evidence="12">
        <text>L-threonyl-[protein] + ATP = O-phospho-L-threonyl-[protein] + ADP + H(+)</text>
        <dbReference type="Rhea" id="RHEA:46608"/>
        <dbReference type="Rhea" id="RHEA-COMP:11060"/>
        <dbReference type="Rhea" id="RHEA-COMP:11605"/>
        <dbReference type="ChEBI" id="CHEBI:15378"/>
        <dbReference type="ChEBI" id="CHEBI:30013"/>
        <dbReference type="ChEBI" id="CHEBI:30616"/>
        <dbReference type="ChEBI" id="CHEBI:61977"/>
        <dbReference type="ChEBI" id="CHEBI:456216"/>
        <dbReference type="EC" id="2.7.11.1"/>
    </reaction>
</comment>
<evidence type="ECO:0000313" key="17">
    <source>
        <dbReference type="EMBL" id="CAE0640411.1"/>
    </source>
</evidence>
<keyword evidence="8" id="KW-0418">Kinase</keyword>
<name>A0A6V1U2B4_HETAK</name>
<feature type="binding site" evidence="14">
    <location>
        <position position="59"/>
    </location>
    <ligand>
        <name>ATP</name>
        <dbReference type="ChEBI" id="CHEBI:30616"/>
    </ligand>
</feature>
<keyword evidence="5" id="KW-0479">Metal-binding</keyword>
<evidence type="ECO:0000256" key="1">
    <source>
        <dbReference type="ARBA" id="ARBA00001946"/>
    </source>
</evidence>
<reference evidence="17" key="1">
    <citation type="submission" date="2021-01" db="EMBL/GenBank/DDBJ databases">
        <authorList>
            <person name="Corre E."/>
            <person name="Pelletier E."/>
            <person name="Niang G."/>
            <person name="Scheremetjew M."/>
            <person name="Finn R."/>
            <person name="Kale V."/>
            <person name="Holt S."/>
            <person name="Cochrane G."/>
            <person name="Meng A."/>
            <person name="Brown T."/>
            <person name="Cohen L."/>
        </authorList>
    </citation>
    <scope>NUCLEOTIDE SEQUENCE</scope>
    <source>
        <strain evidence="17">CCMP3107</strain>
    </source>
</reference>
<evidence type="ECO:0000256" key="6">
    <source>
        <dbReference type="ARBA" id="ARBA00022737"/>
    </source>
</evidence>
<evidence type="ECO:0000313" key="18">
    <source>
        <dbReference type="EMBL" id="CAE0640413.1"/>
    </source>
</evidence>
<comment type="similarity">
    <text evidence="11">Belongs to the protein kinase superfamily. Ser/Thr protein kinase family. CDPK subfamily.</text>
</comment>
<protein>
    <recommendedName>
        <fullName evidence="2">non-specific serine/threonine protein kinase</fullName>
        <ecNumber evidence="2">2.7.11.1</ecNumber>
    </recommendedName>
</protein>
<evidence type="ECO:0000256" key="9">
    <source>
        <dbReference type="ARBA" id="ARBA00022837"/>
    </source>
</evidence>
<evidence type="ECO:0000256" key="13">
    <source>
        <dbReference type="ARBA" id="ARBA00048679"/>
    </source>
</evidence>
<dbReference type="InterPro" id="IPR017441">
    <property type="entry name" value="Protein_kinase_ATP_BS"/>
</dbReference>
<dbReference type="Pfam" id="PF00069">
    <property type="entry name" value="Pkinase"/>
    <property type="match status" value="1"/>
</dbReference>
<keyword evidence="10 14" id="KW-0067">ATP-binding</keyword>
<keyword evidence="3 15" id="KW-0723">Serine/threonine-protein kinase</keyword>
<dbReference type="SMART" id="SM00220">
    <property type="entry name" value="S_TKc"/>
    <property type="match status" value="1"/>
</dbReference>
<gene>
    <name evidence="17" type="ORF">HAKA00212_LOCUS19232</name>
    <name evidence="18" type="ORF">HAKA00212_LOCUS19234</name>
</gene>
<evidence type="ECO:0000256" key="3">
    <source>
        <dbReference type="ARBA" id="ARBA00022527"/>
    </source>
</evidence>
<evidence type="ECO:0000256" key="4">
    <source>
        <dbReference type="ARBA" id="ARBA00022679"/>
    </source>
</evidence>